<dbReference type="STRING" id="155417.A0A4Q4T8I2"/>
<dbReference type="SUPFAM" id="SSF51905">
    <property type="entry name" value="FAD/NAD(P)-binding domain"/>
    <property type="match status" value="1"/>
</dbReference>
<evidence type="ECO:0000313" key="4">
    <source>
        <dbReference type="Proteomes" id="UP000293360"/>
    </source>
</evidence>
<evidence type="ECO:0000256" key="1">
    <source>
        <dbReference type="SAM" id="MobiDB-lite"/>
    </source>
</evidence>
<dbReference type="GO" id="GO:0016491">
    <property type="term" value="F:oxidoreductase activity"/>
    <property type="evidence" value="ECO:0007669"/>
    <property type="project" value="InterPro"/>
</dbReference>
<protein>
    <recommendedName>
        <fullName evidence="2">Amine oxidase domain-containing protein</fullName>
    </recommendedName>
</protein>
<accession>A0A4Q4T8I2</accession>
<dbReference type="AlphaFoldDB" id="A0A4Q4T8I2"/>
<feature type="region of interest" description="Disordered" evidence="1">
    <location>
        <begin position="257"/>
        <end position="282"/>
    </location>
</feature>
<feature type="domain" description="Amine oxidase" evidence="2">
    <location>
        <begin position="92"/>
        <end position="430"/>
    </location>
</feature>
<dbReference type="Gene3D" id="3.50.50.60">
    <property type="entry name" value="FAD/NAD(P)-binding domain"/>
    <property type="match status" value="2"/>
</dbReference>
<dbReference type="Pfam" id="PF01593">
    <property type="entry name" value="Amino_oxidase"/>
    <property type="match status" value="1"/>
</dbReference>
<dbReference type="OrthoDB" id="5046242at2759"/>
<dbReference type="PANTHER" id="PTHR10742">
    <property type="entry name" value="FLAVIN MONOAMINE OXIDASE"/>
    <property type="match status" value="1"/>
</dbReference>
<keyword evidence="4" id="KW-1185">Reference proteome</keyword>
<evidence type="ECO:0000259" key="2">
    <source>
        <dbReference type="Pfam" id="PF01593"/>
    </source>
</evidence>
<dbReference type="InterPro" id="IPR002937">
    <property type="entry name" value="Amino_oxidase"/>
</dbReference>
<comment type="caution">
    <text evidence="3">The sequence shown here is derived from an EMBL/GenBank/DDBJ whole genome shotgun (WGS) entry which is preliminary data.</text>
</comment>
<dbReference type="EMBL" id="QJNU01000332">
    <property type="protein sequence ID" value="RYP02032.1"/>
    <property type="molecule type" value="Genomic_DNA"/>
</dbReference>
<evidence type="ECO:0000313" key="3">
    <source>
        <dbReference type="EMBL" id="RYP02032.1"/>
    </source>
</evidence>
<dbReference type="Pfam" id="PF13450">
    <property type="entry name" value="NAD_binding_8"/>
    <property type="match status" value="1"/>
</dbReference>
<organism evidence="3 4">
    <name type="scientific">Monosporascus ibericus</name>
    <dbReference type="NCBI Taxonomy" id="155417"/>
    <lineage>
        <taxon>Eukaryota</taxon>
        <taxon>Fungi</taxon>
        <taxon>Dikarya</taxon>
        <taxon>Ascomycota</taxon>
        <taxon>Pezizomycotina</taxon>
        <taxon>Sordariomycetes</taxon>
        <taxon>Xylariomycetidae</taxon>
        <taxon>Xylariales</taxon>
        <taxon>Xylariales incertae sedis</taxon>
        <taxon>Monosporascus</taxon>
    </lineage>
</organism>
<proteinExistence type="predicted"/>
<sequence length="444" mass="49505">MLSYFHGRSRTVCVIGAGVSGLRAAGLLAVAGFEVTILEARDRVGGRVYQNAELGLLIDLGASWIHARDQYEEVWEILDSAVEKSRKEYASLPDDAKMMDFFREELSRRCSQVGVSEVFEVLLRQIVEMWGAFMGNDCERQSLKNLWLDAGLEGDNLFASTFKDILADLRSVVDKKATLRLQCEVTRVTNNEFAGVDIEAADGFRRCFDDVIVTAPLGWLKRNQHVFSPPLTRGISSAIQDLGYGSLDRIFIRFPKPSWKDGDAEPDGKNEQSREQGQNPSFPVESLFLSPEYSTDTNPARWRQETVSFSGLPKPFSQPIIMFLIYGNGILDENFHPYYSKLPKYNSASPDCKPSEFLSTDLQNDKFAGYGSYTNLPVGPGDAAEHFEALRNGMGKDRGIWFAGEHTSLPGGLGTVHGAYWSGEEVAKRVASRYDITLDLERSS</sequence>
<reference evidence="3 4" key="1">
    <citation type="submission" date="2018-06" db="EMBL/GenBank/DDBJ databases">
        <title>Complete Genomes of Monosporascus.</title>
        <authorList>
            <person name="Robinson A.J."/>
            <person name="Natvig D.O."/>
        </authorList>
    </citation>
    <scope>NUCLEOTIDE SEQUENCE [LARGE SCALE GENOMIC DNA]</scope>
    <source>
        <strain evidence="3 4">CBS 110550</strain>
    </source>
</reference>
<dbReference type="InterPro" id="IPR036188">
    <property type="entry name" value="FAD/NAD-bd_sf"/>
</dbReference>
<dbReference type="InterPro" id="IPR050281">
    <property type="entry name" value="Flavin_monoamine_oxidase"/>
</dbReference>
<dbReference type="GO" id="GO:0003682">
    <property type="term" value="F:chromatin binding"/>
    <property type="evidence" value="ECO:0007669"/>
    <property type="project" value="TreeGrafter"/>
</dbReference>
<dbReference type="PANTHER" id="PTHR10742:SF414">
    <property type="entry name" value="CONTAINING AMINE OXIDASE, PUTATIVE (AFU_ORTHOLOGUE AFUA_3G12150)-RELATED"/>
    <property type="match status" value="1"/>
</dbReference>
<name>A0A4Q4T8I2_9PEZI</name>
<dbReference type="GO" id="GO:0006338">
    <property type="term" value="P:chromatin remodeling"/>
    <property type="evidence" value="ECO:0007669"/>
    <property type="project" value="TreeGrafter"/>
</dbReference>
<feature type="compositionally biased region" description="Basic and acidic residues" evidence="1">
    <location>
        <begin position="258"/>
        <end position="274"/>
    </location>
</feature>
<gene>
    <name evidence="3" type="ORF">DL764_005982</name>
</gene>
<dbReference type="Proteomes" id="UP000293360">
    <property type="component" value="Unassembled WGS sequence"/>
</dbReference>
<dbReference type="GO" id="GO:0050660">
    <property type="term" value="F:flavin adenine dinucleotide binding"/>
    <property type="evidence" value="ECO:0007669"/>
    <property type="project" value="TreeGrafter"/>
</dbReference>